<dbReference type="InterPro" id="IPR036388">
    <property type="entry name" value="WH-like_DNA-bd_sf"/>
</dbReference>
<dbReference type="Gene3D" id="1.10.10.10">
    <property type="entry name" value="Winged helix-like DNA-binding domain superfamily/Winged helix DNA-binding domain"/>
    <property type="match status" value="1"/>
</dbReference>
<evidence type="ECO:0000256" key="1">
    <source>
        <dbReference type="PIRNR" id="PIRNR012524"/>
    </source>
</evidence>
<dbReference type="Proteomes" id="UP000652231">
    <property type="component" value="Unassembled WGS sequence"/>
</dbReference>
<comment type="similarity">
    <text evidence="1">Belongs to the CvfB family.</text>
</comment>
<protein>
    <submittedName>
        <fullName evidence="4">GntR family transcriptional regulator</fullName>
    </submittedName>
</protein>
<evidence type="ECO:0000313" key="5">
    <source>
        <dbReference type="Proteomes" id="UP000652231"/>
    </source>
</evidence>
<dbReference type="Pfam" id="PF17783">
    <property type="entry name" value="WHD_CvfB"/>
    <property type="match status" value="1"/>
</dbReference>
<dbReference type="PIRSF" id="PIRSF012524">
    <property type="entry name" value="YitL_S1"/>
    <property type="match status" value="1"/>
</dbReference>
<dbReference type="RefSeq" id="WP_188440892.1">
    <property type="nucleotide sequence ID" value="NZ_BMGK01000005.1"/>
</dbReference>
<organism evidence="4 5">
    <name type="scientific">Planktosalinus lacus</name>
    <dbReference type="NCBI Taxonomy" id="1526573"/>
    <lineage>
        <taxon>Bacteria</taxon>
        <taxon>Pseudomonadati</taxon>
        <taxon>Bacteroidota</taxon>
        <taxon>Flavobacteriia</taxon>
        <taxon>Flavobacteriales</taxon>
        <taxon>Flavobacteriaceae</taxon>
        <taxon>Planktosalinus</taxon>
    </lineage>
</organism>
<sequence>MIQIGQYNRLDIIRETPQGLYLADEEGNEVLLPNKYVPKEFKIWQTLSVFVYLDHEERPVATTLEPFIQLHQFAYLRCEEVNQIGAFMDWGLEKHLFVPFKEQARPMKAGNWYITYMYLDEKTNRLVGSSKTKKYLNNDNISVEKFDKVNILVSHLTEKGANVIINQKHEGLIYIENIFEDIRTGDKMEAYIKKVRSDGKIDVVIQPEGYKSIEPNTEFIYEELKAAGGFLPLHDKSSPDEIKNQLGLSKKLFKKAIGALYKDKMIAIKDDGIELL</sequence>
<dbReference type="Gene3D" id="2.40.50.140">
    <property type="entry name" value="Nucleic acid-binding proteins"/>
    <property type="match status" value="2"/>
</dbReference>
<dbReference type="InterPro" id="IPR040764">
    <property type="entry name" value="CvfB_WH"/>
</dbReference>
<dbReference type="AlphaFoldDB" id="A0A8J2V9S1"/>
<proteinExistence type="inferred from homology"/>
<dbReference type="InterPro" id="IPR039566">
    <property type="entry name" value="CvfB_S1_st"/>
</dbReference>
<dbReference type="EMBL" id="BMGK01000005">
    <property type="protein sequence ID" value="GGD91097.1"/>
    <property type="molecule type" value="Genomic_DNA"/>
</dbReference>
<reference evidence="4" key="2">
    <citation type="submission" date="2020-09" db="EMBL/GenBank/DDBJ databases">
        <authorList>
            <person name="Sun Q."/>
            <person name="Zhou Y."/>
        </authorList>
    </citation>
    <scope>NUCLEOTIDE SEQUENCE</scope>
    <source>
        <strain evidence="4">CGMCC 1.12924</strain>
    </source>
</reference>
<evidence type="ECO:0000313" key="4">
    <source>
        <dbReference type="EMBL" id="GGD91097.1"/>
    </source>
</evidence>
<feature type="domain" description="Conserved virulence factor B first S1" evidence="2">
    <location>
        <begin position="4"/>
        <end position="63"/>
    </location>
</feature>
<dbReference type="InterPro" id="IPR014464">
    <property type="entry name" value="CvfB_fam"/>
</dbReference>
<comment type="caution">
    <text evidence="4">The sequence shown here is derived from an EMBL/GenBank/DDBJ whole genome shotgun (WGS) entry which is preliminary data.</text>
</comment>
<dbReference type="Pfam" id="PF13509">
    <property type="entry name" value="S1_2"/>
    <property type="match status" value="1"/>
</dbReference>
<reference evidence="4" key="1">
    <citation type="journal article" date="2014" name="Int. J. Syst. Evol. Microbiol.">
        <title>Complete genome sequence of Corynebacterium casei LMG S-19264T (=DSM 44701T), isolated from a smear-ripened cheese.</title>
        <authorList>
            <consortium name="US DOE Joint Genome Institute (JGI-PGF)"/>
            <person name="Walter F."/>
            <person name="Albersmeier A."/>
            <person name="Kalinowski J."/>
            <person name="Ruckert C."/>
        </authorList>
    </citation>
    <scope>NUCLEOTIDE SEQUENCE</scope>
    <source>
        <strain evidence="4">CGMCC 1.12924</strain>
    </source>
</reference>
<dbReference type="PANTHER" id="PTHR37296:SF1">
    <property type="entry name" value="CONSERVED VIRULENCE FACTOR B"/>
    <property type="match status" value="1"/>
</dbReference>
<dbReference type="PANTHER" id="PTHR37296">
    <property type="entry name" value="CONSERVED VIRULENCE FACTOR B"/>
    <property type="match status" value="1"/>
</dbReference>
<gene>
    <name evidence="4" type="ORF">GCM10011312_13600</name>
</gene>
<evidence type="ECO:0000259" key="3">
    <source>
        <dbReference type="Pfam" id="PF17783"/>
    </source>
</evidence>
<dbReference type="InterPro" id="IPR012340">
    <property type="entry name" value="NA-bd_OB-fold"/>
</dbReference>
<feature type="domain" description="Conserved virulence factor B-like winged helix" evidence="3">
    <location>
        <begin position="219"/>
        <end position="275"/>
    </location>
</feature>
<evidence type="ECO:0000259" key="2">
    <source>
        <dbReference type="Pfam" id="PF13509"/>
    </source>
</evidence>
<name>A0A8J2V9S1_9FLAO</name>
<accession>A0A8J2V9S1</accession>
<keyword evidence="5" id="KW-1185">Reference proteome</keyword>